<dbReference type="InterPro" id="IPR000068">
    <property type="entry name" value="GPCR_3_Ca_sens_rcpt-rel"/>
</dbReference>
<dbReference type="PROSITE" id="PS50259">
    <property type="entry name" value="G_PROTEIN_RECEP_F3_4"/>
    <property type="match status" value="1"/>
</dbReference>
<sequence length="351" mass="39251">RSQFPSPEHPAGDELERIAVSVCSKDCHPGQKKKPAVIHPCCFERIDCLCGTFLNTELQGLWGLPHGEFNCQPCPSYEWSHRKDTSCFKRQLAVLEWHEAPTITVVVLAAPGFLSTLAISIIFWRQFQTPMVHSAGGPVCFLMLTPQLMAYMAFFTLSCITVRSFQVICIFEVARCLPRAYGFWVRCHGPYVFVAFITVLKTVIVGSSILAVTTNPTARTDPDDPKLTTLSCNSSYQRGLLINTSLDLLVSVLGFGFAYIGKELPTNYHEAKFITFCMTFYFTSAVFLCTFVSVYEGVLVTILDLLVTVLYLLGITLGYFGPKCYMILFHLECNTPAYFNSMIQGYTMGRG</sequence>
<keyword evidence="6" id="KW-0297">G-protein coupled receptor</keyword>
<evidence type="ECO:0000256" key="9">
    <source>
        <dbReference type="ARBA" id="ARBA00023180"/>
    </source>
</evidence>
<evidence type="ECO:0000256" key="10">
    <source>
        <dbReference type="ARBA" id="ARBA00023224"/>
    </source>
</evidence>
<proteinExistence type="predicted"/>
<gene>
    <name evidence="13" type="ORF">EI555_014616</name>
</gene>
<comment type="subcellular location">
    <subcellularLocation>
        <location evidence="1">Cell membrane</location>
        <topology evidence="1">Multi-pass membrane protein</topology>
    </subcellularLocation>
</comment>
<dbReference type="InterPro" id="IPR038550">
    <property type="entry name" value="GPCR_3_9-Cys_sf"/>
</dbReference>
<comment type="caution">
    <text evidence="13">The sequence shown here is derived from an EMBL/GenBank/DDBJ whole genome shotgun (WGS) entry which is preliminary data.</text>
</comment>
<evidence type="ECO:0000256" key="7">
    <source>
        <dbReference type="ARBA" id="ARBA00023136"/>
    </source>
</evidence>
<dbReference type="Pfam" id="PF00003">
    <property type="entry name" value="7tm_3"/>
    <property type="match status" value="1"/>
</dbReference>
<reference evidence="14" key="1">
    <citation type="journal article" date="2019" name="IScience">
        <title>Narwhal Genome Reveals Long-Term Low Genetic Diversity despite Current Large Abundance Size.</title>
        <authorList>
            <person name="Westbury M.V."/>
            <person name="Petersen B."/>
            <person name="Garde E."/>
            <person name="Heide-Jorgensen M.P."/>
            <person name="Lorenzen E.D."/>
        </authorList>
    </citation>
    <scope>NUCLEOTIDE SEQUENCE [LARGE SCALE GENOMIC DNA]</scope>
</reference>
<feature type="non-terminal residue" evidence="13">
    <location>
        <position position="1"/>
    </location>
</feature>
<feature type="transmembrane region" description="Helical" evidence="11">
    <location>
        <begin position="301"/>
        <end position="320"/>
    </location>
</feature>
<keyword evidence="4" id="KW-0732">Signal</keyword>
<dbReference type="PANTHER" id="PTHR24061:SF517">
    <property type="entry name" value="TASTE RECEPTOR TYPE 1 MEMBER 2"/>
    <property type="match status" value="1"/>
</dbReference>
<dbReference type="GO" id="GO:0005886">
    <property type="term" value="C:plasma membrane"/>
    <property type="evidence" value="ECO:0007669"/>
    <property type="project" value="UniProtKB-SubCell"/>
</dbReference>
<evidence type="ECO:0000313" key="13">
    <source>
        <dbReference type="EMBL" id="TKC53022.1"/>
    </source>
</evidence>
<organism evidence="13 14">
    <name type="scientific">Monodon monoceros</name>
    <name type="common">Narwhal</name>
    <name type="synonym">Ceratodon monodon</name>
    <dbReference type="NCBI Taxonomy" id="40151"/>
    <lineage>
        <taxon>Eukaryota</taxon>
        <taxon>Metazoa</taxon>
        <taxon>Chordata</taxon>
        <taxon>Craniata</taxon>
        <taxon>Vertebrata</taxon>
        <taxon>Euteleostomi</taxon>
        <taxon>Mammalia</taxon>
        <taxon>Eutheria</taxon>
        <taxon>Laurasiatheria</taxon>
        <taxon>Artiodactyla</taxon>
        <taxon>Whippomorpha</taxon>
        <taxon>Cetacea</taxon>
        <taxon>Odontoceti</taxon>
        <taxon>Monodontidae</taxon>
        <taxon>Monodon</taxon>
    </lineage>
</organism>
<evidence type="ECO:0000256" key="2">
    <source>
        <dbReference type="ARBA" id="ARBA00022475"/>
    </source>
</evidence>
<evidence type="ECO:0000256" key="6">
    <source>
        <dbReference type="ARBA" id="ARBA00023040"/>
    </source>
</evidence>
<evidence type="ECO:0000259" key="12">
    <source>
        <dbReference type="PROSITE" id="PS50259"/>
    </source>
</evidence>
<feature type="transmembrane region" description="Helical" evidence="11">
    <location>
        <begin position="148"/>
        <end position="171"/>
    </location>
</feature>
<dbReference type="Proteomes" id="UP000308365">
    <property type="component" value="Unassembled WGS sequence"/>
</dbReference>
<keyword evidence="8" id="KW-0675">Receptor</keyword>
<dbReference type="FunFam" id="2.10.50.30:FF:000004">
    <property type="entry name" value="Taste receptor type 1 member 3-like protein"/>
    <property type="match status" value="1"/>
</dbReference>
<keyword evidence="2" id="KW-1003">Cell membrane</keyword>
<keyword evidence="9" id="KW-0325">Glycoprotein</keyword>
<feature type="transmembrane region" description="Helical" evidence="11">
    <location>
        <begin position="191"/>
        <end position="212"/>
    </location>
</feature>
<dbReference type="GO" id="GO:1903767">
    <property type="term" value="C:sweet taste receptor complex"/>
    <property type="evidence" value="ECO:0007669"/>
    <property type="project" value="TreeGrafter"/>
</dbReference>
<keyword evidence="5 11" id="KW-1133">Transmembrane helix</keyword>
<dbReference type="InterPro" id="IPR017978">
    <property type="entry name" value="GPCR_3_C"/>
</dbReference>
<dbReference type="Gene3D" id="2.10.50.30">
    <property type="entry name" value="GPCR, family 3, nine cysteines domain"/>
    <property type="match status" value="1"/>
</dbReference>
<protein>
    <recommendedName>
        <fullName evidence="12">G-protein coupled receptors family 3 profile domain-containing protein</fullName>
    </recommendedName>
</protein>
<dbReference type="PANTHER" id="PTHR24061">
    <property type="entry name" value="CALCIUM-SENSING RECEPTOR-RELATED"/>
    <property type="match status" value="1"/>
</dbReference>
<feature type="domain" description="G-protein coupled receptors family 3 profile" evidence="12">
    <location>
        <begin position="155"/>
        <end position="335"/>
    </location>
</feature>
<dbReference type="GO" id="GO:0033041">
    <property type="term" value="F:sweet taste receptor activity"/>
    <property type="evidence" value="ECO:0007669"/>
    <property type="project" value="TreeGrafter"/>
</dbReference>
<keyword evidence="7 11" id="KW-0472">Membrane</keyword>
<evidence type="ECO:0000256" key="3">
    <source>
        <dbReference type="ARBA" id="ARBA00022692"/>
    </source>
</evidence>
<dbReference type="AlphaFoldDB" id="A0A4U1FRX4"/>
<evidence type="ECO:0000256" key="8">
    <source>
        <dbReference type="ARBA" id="ARBA00023170"/>
    </source>
</evidence>
<feature type="transmembrane region" description="Helical" evidence="11">
    <location>
        <begin position="273"/>
        <end position="295"/>
    </location>
</feature>
<evidence type="ECO:0000256" key="11">
    <source>
        <dbReference type="SAM" id="Phobius"/>
    </source>
</evidence>
<evidence type="ECO:0000256" key="5">
    <source>
        <dbReference type="ARBA" id="ARBA00022989"/>
    </source>
</evidence>
<evidence type="ECO:0000313" key="14">
    <source>
        <dbReference type="Proteomes" id="UP000308365"/>
    </source>
</evidence>
<name>A0A4U1FRX4_MONMO</name>
<feature type="transmembrane region" description="Helical" evidence="11">
    <location>
        <begin position="240"/>
        <end position="261"/>
    </location>
</feature>
<accession>A0A4U1FRX4</accession>
<evidence type="ECO:0000256" key="4">
    <source>
        <dbReference type="ARBA" id="ARBA00022729"/>
    </source>
</evidence>
<feature type="transmembrane region" description="Helical" evidence="11">
    <location>
        <begin position="100"/>
        <end position="124"/>
    </location>
</feature>
<dbReference type="EMBL" id="RWIC01000014">
    <property type="protein sequence ID" value="TKC53022.1"/>
    <property type="molecule type" value="Genomic_DNA"/>
</dbReference>
<keyword evidence="3 11" id="KW-0812">Transmembrane</keyword>
<evidence type="ECO:0000256" key="1">
    <source>
        <dbReference type="ARBA" id="ARBA00004651"/>
    </source>
</evidence>
<keyword evidence="10" id="KW-0807">Transducer</keyword>
<dbReference type="GO" id="GO:0004930">
    <property type="term" value="F:G protein-coupled receptor activity"/>
    <property type="evidence" value="ECO:0007669"/>
    <property type="project" value="UniProtKB-KW"/>
</dbReference>